<name>A0A840SB63_9SPIR</name>
<dbReference type="RefSeq" id="WP_184651390.1">
    <property type="nucleotide sequence ID" value="NZ_JACHFR010000001.1"/>
</dbReference>
<evidence type="ECO:0000313" key="4">
    <source>
        <dbReference type="Proteomes" id="UP000578697"/>
    </source>
</evidence>
<dbReference type="AlphaFoldDB" id="A0A840SB63"/>
<dbReference type="Proteomes" id="UP000593591">
    <property type="component" value="Chromosome"/>
</dbReference>
<evidence type="ECO:0000313" key="2">
    <source>
        <dbReference type="EMBL" id="MBB5217950.1"/>
    </source>
</evidence>
<evidence type="ECO:0000259" key="1">
    <source>
        <dbReference type="Pfam" id="PF03288"/>
    </source>
</evidence>
<dbReference type="InterPro" id="IPR004968">
    <property type="entry name" value="DNA_primase/NTPase_C"/>
</dbReference>
<proteinExistence type="predicted"/>
<gene>
    <name evidence="3" type="ORF">DYE49_07625</name>
    <name evidence="2" type="ORF">HNP77_000294</name>
</gene>
<evidence type="ECO:0000313" key="3">
    <source>
        <dbReference type="EMBL" id="QOS40332.1"/>
    </source>
</evidence>
<keyword evidence="4" id="KW-1185">Reference proteome</keyword>
<feature type="domain" description="DNA primase/nucleoside triphosphatase C-terminal" evidence="1">
    <location>
        <begin position="46"/>
        <end position="91"/>
    </location>
</feature>
<accession>A0A840SB63</accession>
<protein>
    <submittedName>
        <fullName evidence="2">Phage/plasmid-associated DNA primase</fullName>
    </submittedName>
</protein>
<dbReference type="KEGG" id="trc:DYE49_07625"/>
<dbReference type="EMBL" id="JACHFR010000001">
    <property type="protein sequence ID" value="MBB5217950.1"/>
    <property type="molecule type" value="Genomic_DNA"/>
</dbReference>
<reference evidence="2 4" key="2">
    <citation type="submission" date="2020-08" db="EMBL/GenBank/DDBJ databases">
        <title>Genomic Encyclopedia of Type Strains, Phase IV (KMG-IV): sequencing the most valuable type-strain genomes for metagenomic binning, comparative biology and taxonomic classification.</title>
        <authorList>
            <person name="Goeker M."/>
        </authorList>
    </citation>
    <scope>NUCLEOTIDE SEQUENCE [LARGE SCALE GENOMIC DNA]</scope>
    <source>
        <strain evidence="2 4">DSM 103679</strain>
    </source>
</reference>
<sequence>MIPFDVTIPPEQRDKNRTEKLIAENAGILNWLIQGYAMWKKEGLGDADAVGTFVNDCLEIDGSLSYRLHTKILYETYIKWCNKNNERVMSQKWLGLL</sequence>
<dbReference type="Proteomes" id="UP000578697">
    <property type="component" value="Unassembled WGS sequence"/>
</dbReference>
<reference evidence="3 5" key="1">
    <citation type="submission" date="2018-08" db="EMBL/GenBank/DDBJ databases">
        <title>The first complete genome of Treponema rectale (CHPAT), a commensal spirochete of the bovine rectum.</title>
        <authorList>
            <person name="Staton G.J."/>
            <person name="Clegg S.R."/>
            <person name="Carter S.D."/>
            <person name="Radford A.D."/>
            <person name="Darby A."/>
            <person name="Hall N."/>
            <person name="Birtles R.J."/>
            <person name="Evans N.J."/>
        </authorList>
    </citation>
    <scope>NUCLEOTIDE SEQUENCE [LARGE SCALE GENOMIC DNA]</scope>
    <source>
        <strain evidence="3 5">CHPA</strain>
    </source>
</reference>
<evidence type="ECO:0000313" key="5">
    <source>
        <dbReference type="Proteomes" id="UP000593591"/>
    </source>
</evidence>
<dbReference type="Pfam" id="PF03288">
    <property type="entry name" value="Pox_D5"/>
    <property type="match status" value="1"/>
</dbReference>
<organism evidence="2 4">
    <name type="scientific">Treponema rectale</name>
    <dbReference type="NCBI Taxonomy" id="744512"/>
    <lineage>
        <taxon>Bacteria</taxon>
        <taxon>Pseudomonadati</taxon>
        <taxon>Spirochaetota</taxon>
        <taxon>Spirochaetia</taxon>
        <taxon>Spirochaetales</taxon>
        <taxon>Treponemataceae</taxon>
        <taxon>Treponema</taxon>
    </lineage>
</organism>
<dbReference type="EMBL" id="CP031517">
    <property type="protein sequence ID" value="QOS40332.1"/>
    <property type="molecule type" value="Genomic_DNA"/>
</dbReference>